<dbReference type="AlphaFoldDB" id="A0A3M7QWJ2"/>
<name>A0A3M7QWJ2_BRAPC</name>
<keyword evidence="3" id="KW-1185">Reference proteome</keyword>
<accession>A0A3M7QWJ2</accession>
<evidence type="ECO:0000313" key="3">
    <source>
        <dbReference type="Proteomes" id="UP000276133"/>
    </source>
</evidence>
<evidence type="ECO:0000256" key="1">
    <source>
        <dbReference type="SAM" id="SignalP"/>
    </source>
</evidence>
<reference evidence="2 3" key="1">
    <citation type="journal article" date="2018" name="Sci. Rep.">
        <title>Genomic signatures of local adaptation to the degree of environmental predictability in rotifers.</title>
        <authorList>
            <person name="Franch-Gras L."/>
            <person name="Hahn C."/>
            <person name="Garcia-Roger E.M."/>
            <person name="Carmona M.J."/>
            <person name="Serra M."/>
            <person name="Gomez A."/>
        </authorList>
    </citation>
    <scope>NUCLEOTIDE SEQUENCE [LARGE SCALE GENOMIC DNA]</scope>
    <source>
        <strain evidence="2">HYR1</strain>
    </source>
</reference>
<gene>
    <name evidence="2" type="ORF">BpHYR1_022997</name>
</gene>
<keyword evidence="1" id="KW-0732">Signal</keyword>
<sequence>MLNKQRKNKISLIMLFYLLLCPNNVDDMVMLTIASFSKLFIQKVNCSMTWLVKGTDNICQLNKVKMIGKLYHVQTLRAKQTKQCNLEIRIRSTTLCNLLFKWLGDMIFLGIFNCPRDNLIFQKVIIIKNGHDFSIKFFLKIPS</sequence>
<proteinExistence type="predicted"/>
<feature type="signal peptide" evidence="1">
    <location>
        <begin position="1"/>
        <end position="27"/>
    </location>
</feature>
<protein>
    <submittedName>
        <fullName evidence="2">Uncharacterized protein</fullName>
    </submittedName>
</protein>
<evidence type="ECO:0000313" key="2">
    <source>
        <dbReference type="EMBL" id="RNA15491.1"/>
    </source>
</evidence>
<comment type="caution">
    <text evidence="2">The sequence shown here is derived from an EMBL/GenBank/DDBJ whole genome shotgun (WGS) entry which is preliminary data.</text>
</comment>
<dbReference type="EMBL" id="REGN01004938">
    <property type="protein sequence ID" value="RNA15491.1"/>
    <property type="molecule type" value="Genomic_DNA"/>
</dbReference>
<dbReference type="Proteomes" id="UP000276133">
    <property type="component" value="Unassembled WGS sequence"/>
</dbReference>
<feature type="chain" id="PRO_5018024584" evidence="1">
    <location>
        <begin position="28"/>
        <end position="143"/>
    </location>
</feature>
<organism evidence="2 3">
    <name type="scientific">Brachionus plicatilis</name>
    <name type="common">Marine rotifer</name>
    <name type="synonym">Brachionus muelleri</name>
    <dbReference type="NCBI Taxonomy" id="10195"/>
    <lineage>
        <taxon>Eukaryota</taxon>
        <taxon>Metazoa</taxon>
        <taxon>Spiralia</taxon>
        <taxon>Gnathifera</taxon>
        <taxon>Rotifera</taxon>
        <taxon>Eurotatoria</taxon>
        <taxon>Monogononta</taxon>
        <taxon>Pseudotrocha</taxon>
        <taxon>Ploima</taxon>
        <taxon>Brachionidae</taxon>
        <taxon>Brachionus</taxon>
    </lineage>
</organism>